<evidence type="ECO:0000313" key="2">
    <source>
        <dbReference type="Proteomes" id="UP000215914"/>
    </source>
</evidence>
<reference evidence="1" key="1">
    <citation type="journal article" date="2017" name="Nature">
        <title>The sunflower genome provides insights into oil metabolism, flowering and Asterid evolution.</title>
        <authorList>
            <person name="Badouin H."/>
            <person name="Gouzy J."/>
            <person name="Grassa C.J."/>
            <person name="Murat F."/>
            <person name="Staton S.E."/>
            <person name="Cottret L."/>
            <person name="Lelandais-Briere C."/>
            <person name="Owens G.L."/>
            <person name="Carrere S."/>
            <person name="Mayjonade B."/>
            <person name="Legrand L."/>
            <person name="Gill N."/>
            <person name="Kane N.C."/>
            <person name="Bowers J.E."/>
            <person name="Hubner S."/>
            <person name="Bellec A."/>
            <person name="Berard A."/>
            <person name="Berges H."/>
            <person name="Blanchet N."/>
            <person name="Boniface M.C."/>
            <person name="Brunel D."/>
            <person name="Catrice O."/>
            <person name="Chaidir N."/>
            <person name="Claudel C."/>
            <person name="Donnadieu C."/>
            <person name="Faraut T."/>
            <person name="Fievet G."/>
            <person name="Helmstetter N."/>
            <person name="King M."/>
            <person name="Knapp S.J."/>
            <person name="Lai Z."/>
            <person name="Le Paslier M.C."/>
            <person name="Lippi Y."/>
            <person name="Lorenzon L."/>
            <person name="Mandel J.R."/>
            <person name="Marage G."/>
            <person name="Marchand G."/>
            <person name="Marquand E."/>
            <person name="Bret-Mestries E."/>
            <person name="Morien E."/>
            <person name="Nambeesan S."/>
            <person name="Nguyen T."/>
            <person name="Pegot-Espagnet P."/>
            <person name="Pouilly N."/>
            <person name="Raftis F."/>
            <person name="Sallet E."/>
            <person name="Schiex T."/>
            <person name="Thomas J."/>
            <person name="Vandecasteele C."/>
            <person name="Vares D."/>
            <person name="Vear F."/>
            <person name="Vautrin S."/>
            <person name="Crespi M."/>
            <person name="Mangin B."/>
            <person name="Burke J.M."/>
            <person name="Salse J."/>
            <person name="Munos S."/>
            <person name="Vincourt P."/>
            <person name="Rieseberg L.H."/>
            <person name="Langlade N.B."/>
        </authorList>
    </citation>
    <scope>NUCLEOTIDE SEQUENCE</scope>
    <source>
        <tissue evidence="1">Leaves</tissue>
    </source>
</reference>
<organism evidence="1 2">
    <name type="scientific">Helianthus annuus</name>
    <name type="common">Common sunflower</name>
    <dbReference type="NCBI Taxonomy" id="4232"/>
    <lineage>
        <taxon>Eukaryota</taxon>
        <taxon>Viridiplantae</taxon>
        <taxon>Streptophyta</taxon>
        <taxon>Embryophyta</taxon>
        <taxon>Tracheophyta</taxon>
        <taxon>Spermatophyta</taxon>
        <taxon>Magnoliopsida</taxon>
        <taxon>eudicotyledons</taxon>
        <taxon>Gunneridae</taxon>
        <taxon>Pentapetalae</taxon>
        <taxon>asterids</taxon>
        <taxon>campanulids</taxon>
        <taxon>Asterales</taxon>
        <taxon>Asteraceae</taxon>
        <taxon>Asteroideae</taxon>
        <taxon>Heliantheae alliance</taxon>
        <taxon>Heliantheae</taxon>
        <taxon>Helianthus</taxon>
    </lineage>
</organism>
<comment type="caution">
    <text evidence="1">The sequence shown here is derived from an EMBL/GenBank/DDBJ whole genome shotgun (WGS) entry which is preliminary data.</text>
</comment>
<dbReference type="Proteomes" id="UP000215914">
    <property type="component" value="Unassembled WGS sequence"/>
</dbReference>
<proteinExistence type="predicted"/>
<gene>
    <name evidence="1" type="ORF">HanXRQr2_MTg0834581</name>
</gene>
<accession>A0A9K3DFX1</accession>
<name>A0A9K3DFX1_HELAN</name>
<keyword evidence="1" id="KW-0496">Mitochondrion</keyword>
<evidence type="ECO:0000313" key="1">
    <source>
        <dbReference type="EMBL" id="KAF5753126.1"/>
    </source>
</evidence>
<keyword evidence="2" id="KW-1185">Reference proteome</keyword>
<reference evidence="1" key="2">
    <citation type="submission" date="2020-06" db="EMBL/GenBank/DDBJ databases">
        <title>Helianthus annuus Genome sequencing and assembly Release 2.</title>
        <authorList>
            <person name="Gouzy J."/>
            <person name="Langlade N."/>
            <person name="Munos S."/>
        </authorList>
    </citation>
    <scope>NUCLEOTIDE SEQUENCE</scope>
    <source>
        <tissue evidence="1">Leaves</tissue>
    </source>
</reference>
<protein>
    <submittedName>
        <fullName evidence="1">Uncharacterized protein</fullName>
    </submittedName>
</protein>
<dbReference type="AlphaFoldDB" id="A0A9K3DFX1"/>
<sequence length="64" mass="7308">MWKVPVFLPDLSSLIQILLKYEVNDITYGILAYPKPFSGESVDQRCLPSIDCSREKHRNAVVDV</sequence>
<geneLocation type="mitochondrion" evidence="1"/>
<dbReference type="EMBL" id="MNCJ02000334">
    <property type="protein sequence ID" value="KAF5753126.1"/>
    <property type="molecule type" value="Genomic_DNA"/>
</dbReference>